<evidence type="ECO:0000256" key="3">
    <source>
        <dbReference type="ARBA" id="ARBA00023163"/>
    </source>
</evidence>
<dbReference type="PANTHER" id="PTHR30055:SF234">
    <property type="entry name" value="HTH-TYPE TRANSCRIPTIONAL REGULATOR BETI"/>
    <property type="match status" value="1"/>
</dbReference>
<evidence type="ECO:0000313" key="6">
    <source>
        <dbReference type="EMBL" id="MFC5428213.1"/>
    </source>
</evidence>
<dbReference type="InterPro" id="IPR025996">
    <property type="entry name" value="MT1864/Rv1816-like_C"/>
</dbReference>
<dbReference type="InterPro" id="IPR009057">
    <property type="entry name" value="Homeodomain-like_sf"/>
</dbReference>
<dbReference type="InterPro" id="IPR036271">
    <property type="entry name" value="Tet_transcr_reg_TetR-rel_C_sf"/>
</dbReference>
<feature type="DNA-binding region" description="H-T-H motif" evidence="4">
    <location>
        <begin position="39"/>
        <end position="58"/>
    </location>
</feature>
<dbReference type="Gene3D" id="1.10.357.10">
    <property type="entry name" value="Tetracycline Repressor, domain 2"/>
    <property type="match status" value="1"/>
</dbReference>
<feature type="domain" description="HTH tetR-type" evidence="5">
    <location>
        <begin position="16"/>
        <end position="76"/>
    </location>
</feature>
<evidence type="ECO:0000256" key="2">
    <source>
        <dbReference type="ARBA" id="ARBA00023125"/>
    </source>
</evidence>
<dbReference type="EMBL" id="JBHSMP010000007">
    <property type="protein sequence ID" value="MFC5428213.1"/>
    <property type="molecule type" value="Genomic_DNA"/>
</dbReference>
<dbReference type="PANTHER" id="PTHR30055">
    <property type="entry name" value="HTH-TYPE TRANSCRIPTIONAL REGULATOR RUTR"/>
    <property type="match status" value="1"/>
</dbReference>
<comment type="caution">
    <text evidence="6">The sequence shown here is derived from an EMBL/GenBank/DDBJ whole genome shotgun (WGS) entry which is preliminary data.</text>
</comment>
<protein>
    <submittedName>
        <fullName evidence="6">TetR/AcrR family transcriptional regulator</fullName>
    </submittedName>
</protein>
<keyword evidence="2 4" id="KW-0238">DNA-binding</keyword>
<dbReference type="InterPro" id="IPR001647">
    <property type="entry name" value="HTH_TetR"/>
</dbReference>
<evidence type="ECO:0000259" key="5">
    <source>
        <dbReference type="PROSITE" id="PS50977"/>
    </source>
</evidence>
<reference evidence="7" key="1">
    <citation type="journal article" date="2019" name="Int. J. Syst. Evol. Microbiol.">
        <title>The Global Catalogue of Microorganisms (GCM) 10K type strain sequencing project: providing services to taxonomists for standard genome sequencing and annotation.</title>
        <authorList>
            <consortium name="The Broad Institute Genomics Platform"/>
            <consortium name="The Broad Institute Genome Sequencing Center for Infectious Disease"/>
            <person name="Wu L."/>
            <person name="Ma J."/>
        </authorList>
    </citation>
    <scope>NUCLEOTIDE SEQUENCE [LARGE SCALE GENOMIC DNA]</scope>
    <source>
        <strain evidence="7">CCUG 56042</strain>
    </source>
</reference>
<dbReference type="RefSeq" id="WP_377709934.1">
    <property type="nucleotide sequence ID" value="NZ_JBHSMP010000007.1"/>
</dbReference>
<keyword evidence="1" id="KW-0805">Transcription regulation</keyword>
<dbReference type="SUPFAM" id="SSF48498">
    <property type="entry name" value="Tetracyclin repressor-like, C-terminal domain"/>
    <property type="match status" value="1"/>
</dbReference>
<evidence type="ECO:0000256" key="1">
    <source>
        <dbReference type="ARBA" id="ARBA00023015"/>
    </source>
</evidence>
<dbReference type="PRINTS" id="PR00455">
    <property type="entry name" value="HTHTETR"/>
</dbReference>
<keyword evidence="7" id="KW-1185">Reference proteome</keyword>
<dbReference type="SUPFAM" id="SSF46689">
    <property type="entry name" value="Homeodomain-like"/>
    <property type="match status" value="1"/>
</dbReference>
<evidence type="ECO:0000313" key="7">
    <source>
        <dbReference type="Proteomes" id="UP001596103"/>
    </source>
</evidence>
<dbReference type="InterPro" id="IPR050109">
    <property type="entry name" value="HTH-type_TetR-like_transc_reg"/>
</dbReference>
<sequence>MELHERKSSAHAEQRQALRNRILDAARRIVVRDGFAALSMRKIAEAIGYSPASLYLYFENRGEIARALGHEGYAQLFAQLEPCVRIADPAERLRALAHAYVAFGRAYPQTYRVVFIDVPGMANTRERGEQGGPTPDPAGLFAEALDAVHGAASAALAEAFWATLHGIVALSLTQPEFPHAPPGQLVDAALDAWLLVRPDLPAEVPEHATTKTNAAAT</sequence>
<gene>
    <name evidence="6" type="ORF">ACFPTO_05235</name>
</gene>
<dbReference type="Pfam" id="PF13305">
    <property type="entry name" value="TetR_C_33"/>
    <property type="match status" value="1"/>
</dbReference>
<evidence type="ECO:0000256" key="4">
    <source>
        <dbReference type="PROSITE-ProRule" id="PRU00335"/>
    </source>
</evidence>
<proteinExistence type="predicted"/>
<organism evidence="6 7">
    <name type="scientific">Paraburkholderia denitrificans</name>
    <dbReference type="NCBI Taxonomy" id="694025"/>
    <lineage>
        <taxon>Bacteria</taxon>
        <taxon>Pseudomonadati</taxon>
        <taxon>Pseudomonadota</taxon>
        <taxon>Betaproteobacteria</taxon>
        <taxon>Burkholderiales</taxon>
        <taxon>Burkholderiaceae</taxon>
        <taxon>Paraburkholderia</taxon>
    </lineage>
</organism>
<accession>A0ABW0J5A8</accession>
<dbReference type="PROSITE" id="PS50977">
    <property type="entry name" value="HTH_TETR_2"/>
    <property type="match status" value="1"/>
</dbReference>
<dbReference type="Proteomes" id="UP001596103">
    <property type="component" value="Unassembled WGS sequence"/>
</dbReference>
<keyword evidence="3" id="KW-0804">Transcription</keyword>
<dbReference type="Pfam" id="PF00440">
    <property type="entry name" value="TetR_N"/>
    <property type="match status" value="1"/>
</dbReference>
<name>A0ABW0J5A8_9BURK</name>